<gene>
    <name evidence="2" type="ORF">THAOC_32121</name>
</gene>
<feature type="compositionally biased region" description="Acidic residues" evidence="1">
    <location>
        <begin position="403"/>
        <end position="418"/>
    </location>
</feature>
<feature type="region of interest" description="Disordered" evidence="1">
    <location>
        <begin position="61"/>
        <end position="99"/>
    </location>
</feature>
<evidence type="ECO:0000313" key="3">
    <source>
        <dbReference type="Proteomes" id="UP000266841"/>
    </source>
</evidence>
<keyword evidence="3" id="KW-1185">Reference proteome</keyword>
<feature type="region of interest" description="Disordered" evidence="1">
    <location>
        <begin position="156"/>
        <end position="226"/>
    </location>
</feature>
<feature type="compositionally biased region" description="Basic and acidic residues" evidence="1">
    <location>
        <begin position="296"/>
        <end position="323"/>
    </location>
</feature>
<dbReference type="EMBL" id="AGNL01045185">
    <property type="protein sequence ID" value="EJK49040.1"/>
    <property type="molecule type" value="Genomic_DNA"/>
</dbReference>
<sequence>MTGCSERLTCVDLLGSADYVACVGTYTYLPVASPRDEQNKETPTVKTTAVKERGGDIIITRPPGSESSFLVTSSRHDRDHAITSPAARPANDTLTPGYPAAHNSMANWWSDEEDSNVAPRQLNRLRRVTEVEASRFSHAGAPAALASLPAAATSSSARGASDRSSHARSVAASQYRQSAPRARSSSSQQPAIEYLDGCLPDPSRRHAAKRAQDVFELSSDDDSDRDTGRINKLFCSHARTIASAPVVAARASAGASRAASSSSARSSAPSEYRSSVARAADPPSKPRPAAEYVIDLSRDSSNEKPAAEEAMPAEEKKRTEHLFENLAAGDSQASYWLPGARTTAKPEQAARKRRHEQDDVIELSSGSSDEESVDFADKKPAAKPGKSDFADKKPAAKPGKSEGDEEDDDEEEDDDLADGDLLLNREDYGDYDPARPPADDPTFDTEEDYVEHYEALHGGAVLSFGGTRRAGLNAAQKEQLGRFLAGGRRLYDILREANCVFLPCGRYDGCFDQDNMNNGNSFVYSVKQKSKKKSTKRRKTAAATTAATAAKMRVKVGSCYHGGRRLSAYEKTSNVTSENVVPMINMNAIPIPVQRGLIASLLNTMEPHAPDMPRTKRDVAAIDKGGLPVFTALMCRGMVKTSEECRHLGGLKRVNGLMIRSILNNTESAVQVALGDDERLEVDPWTREALFDG</sequence>
<feature type="compositionally biased region" description="Basic and acidic residues" evidence="1">
    <location>
        <begin position="375"/>
        <end position="402"/>
    </location>
</feature>
<proteinExistence type="predicted"/>
<name>K0R7U3_THAOC</name>
<dbReference type="Proteomes" id="UP000266841">
    <property type="component" value="Unassembled WGS sequence"/>
</dbReference>
<accession>K0R7U3</accession>
<evidence type="ECO:0000256" key="1">
    <source>
        <dbReference type="SAM" id="MobiDB-lite"/>
    </source>
</evidence>
<feature type="compositionally biased region" description="Low complexity" evidence="1">
    <location>
        <begin position="167"/>
        <end position="191"/>
    </location>
</feature>
<organism evidence="2 3">
    <name type="scientific">Thalassiosira oceanica</name>
    <name type="common">Marine diatom</name>
    <dbReference type="NCBI Taxonomy" id="159749"/>
    <lineage>
        <taxon>Eukaryota</taxon>
        <taxon>Sar</taxon>
        <taxon>Stramenopiles</taxon>
        <taxon>Ochrophyta</taxon>
        <taxon>Bacillariophyta</taxon>
        <taxon>Coscinodiscophyceae</taxon>
        <taxon>Thalassiosirophycidae</taxon>
        <taxon>Thalassiosirales</taxon>
        <taxon>Thalassiosiraceae</taxon>
        <taxon>Thalassiosira</taxon>
    </lineage>
</organism>
<feature type="region of interest" description="Disordered" evidence="1">
    <location>
        <begin position="255"/>
        <end position="444"/>
    </location>
</feature>
<protein>
    <submittedName>
        <fullName evidence="2">Uncharacterized protein</fullName>
    </submittedName>
</protein>
<evidence type="ECO:0000313" key="2">
    <source>
        <dbReference type="EMBL" id="EJK49040.1"/>
    </source>
</evidence>
<reference evidence="2 3" key="1">
    <citation type="journal article" date="2012" name="Genome Biol.">
        <title>Genome and low-iron response of an oceanic diatom adapted to chronic iron limitation.</title>
        <authorList>
            <person name="Lommer M."/>
            <person name="Specht M."/>
            <person name="Roy A.S."/>
            <person name="Kraemer L."/>
            <person name="Andreson R."/>
            <person name="Gutowska M.A."/>
            <person name="Wolf J."/>
            <person name="Bergner S.V."/>
            <person name="Schilhabel M.B."/>
            <person name="Klostermeier U.C."/>
            <person name="Beiko R.G."/>
            <person name="Rosenstiel P."/>
            <person name="Hippler M."/>
            <person name="Laroche J."/>
        </authorList>
    </citation>
    <scope>NUCLEOTIDE SEQUENCE [LARGE SCALE GENOMIC DNA]</scope>
    <source>
        <strain evidence="2 3">CCMP1005</strain>
    </source>
</reference>
<comment type="caution">
    <text evidence="2">The sequence shown here is derived from an EMBL/GenBank/DDBJ whole genome shotgun (WGS) entry which is preliminary data.</text>
</comment>
<dbReference type="AlphaFoldDB" id="K0R7U3"/>
<feature type="compositionally biased region" description="Low complexity" evidence="1">
    <location>
        <begin position="255"/>
        <end position="277"/>
    </location>
</feature>